<dbReference type="NCBIfam" id="TIGR00594">
    <property type="entry name" value="polc"/>
    <property type="match status" value="1"/>
</dbReference>
<dbReference type="Gene3D" id="1.10.150.870">
    <property type="match status" value="1"/>
</dbReference>
<evidence type="ECO:0000313" key="9">
    <source>
        <dbReference type="Proteomes" id="UP000001845"/>
    </source>
</evidence>
<evidence type="ECO:0000256" key="6">
    <source>
        <dbReference type="ARBA" id="ARBA00049244"/>
    </source>
</evidence>
<comment type="catalytic activity">
    <reaction evidence="6">
        <text>DNA(n) + a 2'-deoxyribonucleoside 5'-triphosphate = DNA(n+1) + diphosphate</text>
        <dbReference type="Rhea" id="RHEA:22508"/>
        <dbReference type="Rhea" id="RHEA-COMP:17339"/>
        <dbReference type="Rhea" id="RHEA-COMP:17340"/>
        <dbReference type="ChEBI" id="CHEBI:33019"/>
        <dbReference type="ChEBI" id="CHEBI:61560"/>
        <dbReference type="ChEBI" id="CHEBI:173112"/>
        <dbReference type="EC" id="2.7.7.7"/>
    </reaction>
</comment>
<name>D5E5Y0_MYCCM</name>
<dbReference type="CDD" id="cd07431">
    <property type="entry name" value="PHP_PolIIIA"/>
    <property type="match status" value="1"/>
</dbReference>
<reference key="2">
    <citation type="submission" date="2010-03" db="EMBL/GenBank/DDBJ databases">
        <authorList>
            <person name="Ma Z."/>
            <person name="Wang X."/>
            <person name="Liu H."/>
        </authorList>
    </citation>
    <scope>NUCLEOTIDE SEQUENCE</scope>
    <source>
        <strain>MP145</strain>
    </source>
</reference>
<evidence type="ECO:0000256" key="1">
    <source>
        <dbReference type="ARBA" id="ARBA00012417"/>
    </source>
</evidence>
<keyword evidence="2 8" id="KW-0808">Transferase</keyword>
<keyword evidence="5" id="KW-0239">DNA-directed DNA polymerase</keyword>
<dbReference type="EMBL" id="CP001991">
    <property type="protein sequence ID" value="ADE19659.1"/>
    <property type="molecule type" value="Genomic_DNA"/>
</dbReference>
<organism evidence="8 9">
    <name type="scientific">Mycoplasma crocodyli (strain ATCC 51981 / MP145)</name>
    <dbReference type="NCBI Taxonomy" id="512564"/>
    <lineage>
        <taxon>Bacteria</taxon>
        <taxon>Bacillati</taxon>
        <taxon>Mycoplasmatota</taxon>
        <taxon>Mollicutes</taxon>
        <taxon>Mycoplasmataceae</taxon>
        <taxon>Mycoplasma</taxon>
    </lineage>
</organism>
<accession>D5E5Y0</accession>
<dbReference type="SMART" id="SM00481">
    <property type="entry name" value="POLIIIAc"/>
    <property type="match status" value="1"/>
</dbReference>
<gene>
    <name evidence="8" type="primary">dnaE</name>
    <name evidence="8" type="ordered locus">MCRO_0554</name>
</gene>
<dbReference type="Pfam" id="PF17657">
    <property type="entry name" value="DNA_pol3_finger"/>
    <property type="match status" value="1"/>
</dbReference>
<evidence type="ECO:0000259" key="7">
    <source>
        <dbReference type="SMART" id="SM00481"/>
    </source>
</evidence>
<dbReference type="InterPro" id="IPR041931">
    <property type="entry name" value="DNA_pol3_alpha_thumb_dom"/>
</dbReference>
<evidence type="ECO:0000256" key="2">
    <source>
        <dbReference type="ARBA" id="ARBA00022679"/>
    </source>
</evidence>
<reference evidence="9" key="1">
    <citation type="submission" date="2010-03" db="EMBL/GenBank/DDBJ databases">
        <title>The complete genome of Mycoplasma crocodyli MP145.</title>
        <authorList>
            <person name="Glass J.I."/>
            <person name="Durkin A.S."/>
            <person name="Hostetler J."/>
            <person name="Jackson J."/>
            <person name="Johnson J."/>
            <person name="May M.A."/>
            <person name="Paralanov V."/>
            <person name="Radune D."/>
            <person name="Szczypinski B."/>
            <person name="Brown D.R."/>
        </authorList>
    </citation>
    <scope>NUCLEOTIDE SEQUENCE [LARGE SCALE GENOMIC DNA]</scope>
    <source>
        <strain evidence="9">ATCC 51981 / MP145</strain>
    </source>
</reference>
<dbReference type="Pfam" id="PF14579">
    <property type="entry name" value="HHH_6"/>
    <property type="match status" value="1"/>
</dbReference>
<dbReference type="AlphaFoldDB" id="D5E5Y0"/>
<dbReference type="Pfam" id="PF07733">
    <property type="entry name" value="DNA_pol3_alpha"/>
    <property type="match status" value="1"/>
</dbReference>
<evidence type="ECO:0000256" key="5">
    <source>
        <dbReference type="ARBA" id="ARBA00022932"/>
    </source>
</evidence>
<dbReference type="Gene3D" id="1.10.10.1600">
    <property type="entry name" value="Bacterial DNA polymerase III alpha subunit, thumb domain"/>
    <property type="match status" value="1"/>
</dbReference>
<evidence type="ECO:0000313" key="8">
    <source>
        <dbReference type="EMBL" id="ADE19659.1"/>
    </source>
</evidence>
<dbReference type="PANTHER" id="PTHR32294:SF0">
    <property type="entry name" value="DNA POLYMERASE III SUBUNIT ALPHA"/>
    <property type="match status" value="1"/>
</dbReference>
<dbReference type="RefSeq" id="WP_013054435.1">
    <property type="nucleotide sequence ID" value="NC_014014.1"/>
</dbReference>
<keyword evidence="4" id="KW-0235">DNA replication</keyword>
<keyword evidence="3 8" id="KW-0548">Nucleotidyltransferase</keyword>
<evidence type="ECO:0000256" key="4">
    <source>
        <dbReference type="ARBA" id="ARBA00022705"/>
    </source>
</evidence>
<dbReference type="HOGENOM" id="CLU_001600_0_1_14"/>
<dbReference type="InterPro" id="IPR004013">
    <property type="entry name" value="PHP_dom"/>
</dbReference>
<dbReference type="KEGG" id="mcd:MCRO_0554"/>
<keyword evidence="9" id="KW-1185">Reference proteome</keyword>
<dbReference type="SUPFAM" id="SSF89550">
    <property type="entry name" value="PHP domain-like"/>
    <property type="match status" value="1"/>
</dbReference>
<dbReference type="OrthoDB" id="9803237at2"/>
<proteinExistence type="predicted"/>
<sequence>MKHYYLHTNTEFSFLNSTIKLEKLFKLASEKEYEYLAMTDINNMFALGMFLNLSKKYNIKPIIGFELLQDNISVIIIAKNYEGYIELNNIAFLVSKGQKVELESLDSNNVYVIDHEENGYLKNNLEVPKISNFWYNSKTIISDQTIYAPVKKVLFEDDNEALIALQTTGNNKITNSYYNDYFNEKDFIGIDNKVLLNVNTLVNSINIIFPDSTPKLAEFKNDLTPEKLLYKQCLIGLDINKKEFEKYSIETVMERLTYEYKTIVKLGFCSYFLIIKDVIDFAKNKGIYIGPGRGSAAGSLISFLLGITKINPLKYNLLFERFLNVDRVTMPDIDIDIQDDRRDEIAKYIVEKYGYEYCSYISTFQSIGAKMAIRDIGRYLQINLNIIDSISKSLDQNETLEEACLKNRVFKAEISEYPKLLELAKKIEGIPRQHGIHPAGIIISNTKITDIAPTYSNSTNLSQIQLPLNFLEDYGLLKIDFLGLKTLSIIKDIEEVIPNELRFDYLYDKNENIFNDKKTFDVLNSGLTEGIFQLESPGMKSAITKVSIDSFNDLVAIISLFRPGPMQYIDQYANGKKDPKTIKRIHPYYDEIVKDTFGIIVYQEQIMQIVQKISSMTFSQADLLRRAISKKDEKKLVEMKSSFFEGGIKNNIKKDVLDEIYARIELFADYGFNKSHAVAYSYITYKMAYYKTNYKNVFYRALISNANGTHLTINKYVKEAKSVDISVQSPDINFSKKHAVVINSNLYLPLNMIKGVGGVALEKIINTPKDNKKFSSFFELYLKLRNSGVGESIINALIKSNTFRTYGNVNSLLNSLSIAKNLYETFKLKVSRLKIQDEKIDDELVLFIKENNLLDRKVDIIDRDIETESKYELELLGNTYNTFITSDLEGEIKIKNFPIETETWIVVYVNRLVHVAKKNIWTVVLSDSSDEIAIFISENDYDNRFKNLKKNTIIKAKLYRSMKNKYYLRDWKER</sequence>
<reference evidence="8 9" key="3">
    <citation type="journal article" date="2011" name="J. Bacteriol.">
        <title>Genome sequences of Mycoplasma alligatoris A21JP2T and Mycoplasma crocodyli MP145T.</title>
        <authorList>
            <person name="Brown D.R."/>
            <person name="Farmerie W.G."/>
            <person name="May M."/>
            <person name="Benders G.A."/>
            <person name="Durkin A.S."/>
            <person name="Hlavinka K."/>
            <person name="Hostetler J."/>
            <person name="Jackson J."/>
            <person name="Johnson J."/>
            <person name="Miller R.H."/>
            <person name="Paralanov V."/>
            <person name="Radune D."/>
            <person name="Szczypinski B."/>
            <person name="Glass J.I."/>
        </authorList>
    </citation>
    <scope>NUCLEOTIDE SEQUENCE [LARGE SCALE GENOMIC DNA]</scope>
    <source>
        <strain evidence="9">ATCC 51981 / MP145</strain>
    </source>
</reference>
<dbReference type="InterPro" id="IPR016195">
    <property type="entry name" value="Pol/histidinol_Pase-like"/>
</dbReference>
<dbReference type="PANTHER" id="PTHR32294">
    <property type="entry name" value="DNA POLYMERASE III SUBUNIT ALPHA"/>
    <property type="match status" value="1"/>
</dbReference>
<dbReference type="eggNOG" id="COG0587">
    <property type="taxonomic scope" value="Bacteria"/>
</dbReference>
<dbReference type="InterPro" id="IPR029460">
    <property type="entry name" value="DNAPol_HHH"/>
</dbReference>
<dbReference type="InterPro" id="IPR011708">
    <property type="entry name" value="DNA_pol3_alpha_NTPase_dom"/>
</dbReference>
<dbReference type="EC" id="2.7.7.7" evidence="1"/>
<feature type="domain" description="Polymerase/histidinol phosphatase N-terminal" evidence="7">
    <location>
        <begin position="4"/>
        <end position="71"/>
    </location>
</feature>
<protein>
    <recommendedName>
        <fullName evidence="1">DNA-directed DNA polymerase</fullName>
        <ecNumber evidence="1">2.7.7.7</ecNumber>
    </recommendedName>
</protein>
<evidence type="ECO:0000256" key="3">
    <source>
        <dbReference type="ARBA" id="ARBA00022695"/>
    </source>
</evidence>
<dbReference type="GO" id="GO:0006260">
    <property type="term" value="P:DNA replication"/>
    <property type="evidence" value="ECO:0007669"/>
    <property type="project" value="UniProtKB-KW"/>
</dbReference>
<dbReference type="GO" id="GO:0008408">
    <property type="term" value="F:3'-5' exonuclease activity"/>
    <property type="evidence" value="ECO:0007669"/>
    <property type="project" value="InterPro"/>
</dbReference>
<dbReference type="InterPro" id="IPR003141">
    <property type="entry name" value="Pol/His_phosphatase_N"/>
</dbReference>
<dbReference type="STRING" id="512564.MCRO_0554"/>
<dbReference type="Proteomes" id="UP000001845">
    <property type="component" value="Chromosome"/>
</dbReference>
<dbReference type="NCBIfam" id="NF005516">
    <property type="entry name" value="PRK07135.1"/>
    <property type="match status" value="1"/>
</dbReference>
<dbReference type="InterPro" id="IPR040982">
    <property type="entry name" value="DNA_pol3_finger"/>
</dbReference>
<dbReference type="GO" id="GO:0003887">
    <property type="term" value="F:DNA-directed DNA polymerase activity"/>
    <property type="evidence" value="ECO:0007669"/>
    <property type="project" value="UniProtKB-KW"/>
</dbReference>
<dbReference type="InterPro" id="IPR004805">
    <property type="entry name" value="DnaE2/DnaE/PolC"/>
</dbReference>
<dbReference type="Gene3D" id="3.20.20.140">
    <property type="entry name" value="Metal-dependent hydrolases"/>
    <property type="match status" value="1"/>
</dbReference>
<dbReference type="Pfam" id="PF02811">
    <property type="entry name" value="PHP"/>
    <property type="match status" value="1"/>
</dbReference>